<dbReference type="GO" id="GO:0017111">
    <property type="term" value="F:ribonucleoside triphosphate phosphatase activity"/>
    <property type="evidence" value="ECO:0007669"/>
    <property type="project" value="InterPro"/>
</dbReference>
<dbReference type="RefSeq" id="WP_146914113.1">
    <property type="nucleotide sequence ID" value="NZ_CP042344.1"/>
</dbReference>
<evidence type="ECO:0000256" key="3">
    <source>
        <dbReference type="ARBA" id="ARBA00015552"/>
    </source>
</evidence>
<dbReference type="PANTHER" id="PTHR43222:SF11">
    <property type="entry name" value="PHOSPHATASE NUDJ"/>
    <property type="match status" value="1"/>
</dbReference>
<protein>
    <recommendedName>
        <fullName evidence="3 4">Phosphatase NudJ</fullName>
        <ecNumber evidence="4">3.6.1.-</ecNumber>
    </recommendedName>
</protein>
<keyword evidence="4 6" id="KW-0378">Hydrolase</keyword>
<dbReference type="InterPro" id="IPR000086">
    <property type="entry name" value="NUDIX_hydrolase_dom"/>
</dbReference>
<reference evidence="6 7" key="1">
    <citation type="submission" date="2019-07" db="EMBL/GenBank/DDBJ databases">
        <title>Complete genome sequence of Comamonas sp. NLF 7-7 isolated from livestock.</title>
        <authorList>
            <person name="Kim D.H."/>
            <person name="Kim J.G."/>
        </authorList>
    </citation>
    <scope>NUCLEOTIDE SEQUENCE [LARGE SCALE GENOMIC DNA]</scope>
    <source>
        <strain evidence="6 7">NLF 7-7</strain>
    </source>
</reference>
<evidence type="ECO:0000313" key="7">
    <source>
        <dbReference type="Proteomes" id="UP000321199"/>
    </source>
</evidence>
<organism evidence="6 7">
    <name type="scientific">Comamonas flocculans</name>
    <dbReference type="NCBI Taxonomy" id="2597701"/>
    <lineage>
        <taxon>Bacteria</taxon>
        <taxon>Pseudomonadati</taxon>
        <taxon>Pseudomonadota</taxon>
        <taxon>Betaproteobacteria</taxon>
        <taxon>Burkholderiales</taxon>
        <taxon>Comamonadaceae</taxon>
        <taxon>Comamonas</taxon>
    </lineage>
</organism>
<comment type="cofactor">
    <cofactor evidence="4">
        <name>Mg(2+)</name>
        <dbReference type="ChEBI" id="CHEBI:18420"/>
    </cofactor>
</comment>
<dbReference type="PROSITE" id="PS51462">
    <property type="entry name" value="NUDIX"/>
    <property type="match status" value="1"/>
</dbReference>
<sequence length="162" mass="18251">MTSGARERWKPHVTVAAVIERDGRFLLIEEHTSDGLKLNNPAGHLEPGETPAQGCIREVLEEAAYDFTPEALVGVYLNRFTKTRTGEDVTYLRLAFCGRAGAHHPWRELDSGIVRTLWLSPEEIRACPERHRSPLVLQSMEDYLAGQRFALALVHTHPSVLR</sequence>
<proteinExistence type="inferred from homology"/>
<dbReference type="Gene3D" id="3.90.79.10">
    <property type="entry name" value="Nucleoside Triphosphate Pyrophosphohydrolase"/>
    <property type="match status" value="1"/>
</dbReference>
<dbReference type="InterPro" id="IPR015797">
    <property type="entry name" value="NUDIX_hydrolase-like_dom_sf"/>
</dbReference>
<gene>
    <name evidence="4" type="primary">nudJ</name>
    <name evidence="6" type="ORF">FOZ74_06985</name>
</gene>
<dbReference type="GO" id="GO:0017110">
    <property type="term" value="F:nucleoside diphosphate phosphatase activity"/>
    <property type="evidence" value="ECO:0007669"/>
    <property type="project" value="InterPro"/>
</dbReference>
<dbReference type="CDD" id="cd03675">
    <property type="entry name" value="NUDIX_Hydrolase"/>
    <property type="match status" value="1"/>
</dbReference>
<dbReference type="OrthoDB" id="8594221at2"/>
<keyword evidence="4" id="KW-0460">Magnesium</keyword>
<evidence type="ECO:0000256" key="1">
    <source>
        <dbReference type="ARBA" id="ARBA00007608"/>
    </source>
</evidence>
<dbReference type="Proteomes" id="UP000321199">
    <property type="component" value="Chromosome"/>
</dbReference>
<evidence type="ECO:0000256" key="2">
    <source>
        <dbReference type="ARBA" id="ARBA00011245"/>
    </source>
</evidence>
<dbReference type="InterPro" id="IPR033713">
    <property type="entry name" value="NudJ"/>
</dbReference>
<dbReference type="SUPFAM" id="SSF55811">
    <property type="entry name" value="Nudix"/>
    <property type="match status" value="1"/>
</dbReference>
<dbReference type="EC" id="3.6.1.-" evidence="4"/>
<comment type="similarity">
    <text evidence="1 4">Belongs to the Nudix hydrolase family. NudJ subfamily.</text>
</comment>
<evidence type="ECO:0000259" key="5">
    <source>
        <dbReference type="PROSITE" id="PS51462"/>
    </source>
</evidence>
<dbReference type="EMBL" id="CP042344">
    <property type="protein sequence ID" value="QEA14502.1"/>
    <property type="molecule type" value="Genomic_DNA"/>
</dbReference>
<evidence type="ECO:0000256" key="4">
    <source>
        <dbReference type="RuleBase" id="RU364043"/>
    </source>
</evidence>
<comment type="subunit">
    <text evidence="2 4">Monomer.</text>
</comment>
<keyword evidence="7" id="KW-1185">Reference proteome</keyword>
<dbReference type="GO" id="GO:0004787">
    <property type="term" value="F:thiamine diphosphate phosphatase activity"/>
    <property type="evidence" value="ECO:0007669"/>
    <property type="project" value="InterPro"/>
</dbReference>
<dbReference type="AlphaFoldDB" id="A0A5B8S085"/>
<feature type="domain" description="Nudix hydrolase" evidence="5">
    <location>
        <begin position="10"/>
        <end position="142"/>
    </location>
</feature>
<name>A0A5B8S085_9BURK</name>
<dbReference type="PANTHER" id="PTHR43222">
    <property type="entry name" value="NUDIX HYDROLASE 23"/>
    <property type="match status" value="1"/>
</dbReference>
<evidence type="ECO:0000313" key="6">
    <source>
        <dbReference type="EMBL" id="QEA14502.1"/>
    </source>
</evidence>
<dbReference type="Pfam" id="PF00293">
    <property type="entry name" value="NUDIX"/>
    <property type="match status" value="1"/>
</dbReference>
<accession>A0A5B8S085</accession>
<dbReference type="KEGG" id="cof:FOZ74_06985"/>